<keyword evidence="4" id="KW-0158">Chromosome</keyword>
<gene>
    <name evidence="15" type="ORF">B0A48_12766</name>
</gene>
<dbReference type="InterPro" id="IPR003395">
    <property type="entry name" value="RecF/RecN/SMC_N"/>
</dbReference>
<evidence type="ECO:0000256" key="10">
    <source>
        <dbReference type="ARBA" id="ARBA00023204"/>
    </source>
</evidence>
<dbReference type="GO" id="GO:0035861">
    <property type="term" value="C:site of double-strand break"/>
    <property type="evidence" value="ECO:0007669"/>
    <property type="project" value="TreeGrafter"/>
</dbReference>
<feature type="compositionally biased region" description="Basic and acidic residues" evidence="13">
    <location>
        <begin position="1048"/>
        <end position="1057"/>
    </location>
</feature>
<feature type="coiled-coil region" evidence="12">
    <location>
        <begin position="284"/>
        <end position="413"/>
    </location>
</feature>
<dbReference type="FunCoup" id="A0A1V8SRN4">
    <property type="interactions" value="1483"/>
</dbReference>
<protein>
    <recommendedName>
        <fullName evidence="14">RecF/RecN/SMC N-terminal domain-containing protein</fullName>
    </recommendedName>
</protein>
<keyword evidence="8 12" id="KW-0175">Coiled coil</keyword>
<evidence type="ECO:0000256" key="11">
    <source>
        <dbReference type="ARBA" id="ARBA00023242"/>
    </source>
</evidence>
<keyword evidence="16" id="KW-1185">Reference proteome</keyword>
<evidence type="ECO:0000256" key="2">
    <source>
        <dbReference type="ARBA" id="ARBA00004286"/>
    </source>
</evidence>
<accession>A0A1V8SRN4</accession>
<feature type="coiled-coil region" evidence="12">
    <location>
        <begin position="736"/>
        <end position="913"/>
    </location>
</feature>
<feature type="compositionally biased region" description="Acidic residues" evidence="13">
    <location>
        <begin position="50"/>
        <end position="60"/>
    </location>
</feature>
<keyword evidence="11" id="KW-0539">Nucleus</keyword>
<dbReference type="GO" id="GO:0003684">
    <property type="term" value="F:damaged DNA binding"/>
    <property type="evidence" value="ECO:0007669"/>
    <property type="project" value="TreeGrafter"/>
</dbReference>
<evidence type="ECO:0000256" key="4">
    <source>
        <dbReference type="ARBA" id="ARBA00022454"/>
    </source>
</evidence>
<dbReference type="AlphaFoldDB" id="A0A1V8SRN4"/>
<evidence type="ECO:0000256" key="1">
    <source>
        <dbReference type="ARBA" id="ARBA00004123"/>
    </source>
</evidence>
<dbReference type="SUPFAM" id="SSF52540">
    <property type="entry name" value="P-loop containing nucleoside triphosphate hydrolases"/>
    <property type="match status" value="1"/>
</dbReference>
<feature type="region of interest" description="Disordered" evidence="13">
    <location>
        <begin position="505"/>
        <end position="531"/>
    </location>
</feature>
<feature type="region of interest" description="Disordered" evidence="13">
    <location>
        <begin position="23"/>
        <end position="91"/>
    </location>
</feature>
<feature type="compositionally biased region" description="Basic and acidic residues" evidence="13">
    <location>
        <begin position="518"/>
        <end position="531"/>
    </location>
</feature>
<dbReference type="GO" id="GO:0000724">
    <property type="term" value="P:double-strand break repair via homologous recombination"/>
    <property type="evidence" value="ECO:0007669"/>
    <property type="project" value="TreeGrafter"/>
</dbReference>
<dbReference type="Gene3D" id="3.40.50.300">
    <property type="entry name" value="P-loop containing nucleotide triphosphate hydrolases"/>
    <property type="match status" value="2"/>
</dbReference>
<keyword evidence="7" id="KW-0067">ATP-binding</keyword>
<evidence type="ECO:0000256" key="6">
    <source>
        <dbReference type="ARBA" id="ARBA00022763"/>
    </source>
</evidence>
<dbReference type="STRING" id="1507870.A0A1V8SRN4"/>
<evidence type="ECO:0000256" key="9">
    <source>
        <dbReference type="ARBA" id="ARBA00023172"/>
    </source>
</evidence>
<evidence type="ECO:0000256" key="7">
    <source>
        <dbReference type="ARBA" id="ARBA00022840"/>
    </source>
</evidence>
<dbReference type="OrthoDB" id="10072614at2759"/>
<evidence type="ECO:0000256" key="12">
    <source>
        <dbReference type="SAM" id="Coils"/>
    </source>
</evidence>
<comment type="similarity">
    <text evidence="3">Belongs to the SMC family. SMC6 subfamily.</text>
</comment>
<reference evidence="16" key="1">
    <citation type="submission" date="2017-03" db="EMBL/GenBank/DDBJ databases">
        <title>Genomes of endolithic fungi from Antarctica.</title>
        <authorList>
            <person name="Coleine C."/>
            <person name="Masonjones S."/>
            <person name="Stajich J.E."/>
        </authorList>
    </citation>
    <scope>NUCLEOTIDE SEQUENCE [LARGE SCALE GENOMIC DNA]</scope>
    <source>
        <strain evidence="16">CCFEE 5527</strain>
    </source>
</reference>
<keyword evidence="5" id="KW-0547">Nucleotide-binding</keyword>
<keyword evidence="10" id="KW-0234">DNA repair</keyword>
<dbReference type="InterPro" id="IPR027417">
    <property type="entry name" value="P-loop_NTPase"/>
</dbReference>
<dbReference type="GO" id="GO:0003697">
    <property type="term" value="F:single-stranded DNA binding"/>
    <property type="evidence" value="ECO:0007669"/>
    <property type="project" value="TreeGrafter"/>
</dbReference>
<feature type="region of interest" description="Disordered" evidence="13">
    <location>
        <begin position="1044"/>
        <end position="1064"/>
    </location>
</feature>
<evidence type="ECO:0000256" key="8">
    <source>
        <dbReference type="ARBA" id="ARBA00023054"/>
    </source>
</evidence>
<sequence>MASSSSRKRARIDDDDVEIEIESASSSFRQNTHKRSRVAMAQARGGSTVSDEDDDDDEGLDSLVNGFGIDNQIDDAPNHSSEDEDEDDADELKASQIVEKQILKKRGDNVAMECGIIEEVQCKNFMCHGNLRIRLGPLINFIIGHNGSGKSAVLTALQMCLGGKAAATNRGANLKAMIKEGTEQASLGVKIKNRGDAAYKPDLYGDSILVERHFSRTGTSGWKIKNSADKVVSTKRADLDDILDFFAFQLDNPINVLTQDMARQFLSNSTPADKYRFFIQGTQLDVLDADYNVMEENVDSMEAKLRTREEDIAVKRQKAEEAEKRKKRLDASQAIQDKIQKTQRMHAWAQVEEQEAIVTKYSKDVERCQQRIDEVTDAAENISGAFEGHNQAYEAAQRVLEEAQAQLEPKQQLYREEKALFDANTSEIAEQKSQERLIKADMNGNKANKKRLDNEIALEQARLAEAEGPEHVERMERLEELKQAAATAEQVELNHRAALPPLEANRKTAAAAAGAAKEPLDSKSSELERAQGRLDSLKREQQGQKFASFRPNMANLVRAIDNETRWRQKPVGPFGVYVRLLKPEWSSIIEKTFGGMLEAFAVTCKEDQVMLTAHMNRQKCQAPSFIANPGRFDISRNEPAAQYLTILRALEISNDLVRNTIIINQAPENTALCANGKEAFQMSQARLHGIKAVLAHGGERNTGVRYETTGSKAAKTSPIFAWEGKARMQTDYAAQLRSRQEDVSQFKTELETLRQALHTAERASVVAQHDVNRHQKTERSLRVAKQQAHDAVEEASNEIETSRPQDGKLQEFQRQLEKAVADIEATAASFQDLIVEKDKLNDKAKALKQRVEEAQRESDSCVKMIEKAERRKGQLEADRHTALRAKNEALNEIDAAKRNLQEFEEMRDRQQKVLEDDFISEAEKICRRMELEPGITAATLDKRLEKFIDDYKRAQAEAGGTMEQLTMAWRRAKKELREILKEQQNTKRLSQSLKNSLTERKYRWRMFLRYIAYRARFTFSYLLSERRFRGRVLMSHEAKTLDISVEPDSTRRSDGGRKTQTLSGGEKSYSTICLLLSIWEAMGSPIRCLDEFDVFMDSVNRSTSMGMMIQAARRSVGRQFVLITPQSMGNVVLGEDVAIHRMSDPERGQTTLV</sequence>
<proteinExistence type="inferred from homology"/>
<feature type="coiled-coil region" evidence="12">
    <location>
        <begin position="937"/>
        <end position="982"/>
    </location>
</feature>
<dbReference type="Proteomes" id="UP000192596">
    <property type="component" value="Unassembled WGS sequence"/>
</dbReference>
<evidence type="ECO:0000256" key="5">
    <source>
        <dbReference type="ARBA" id="ARBA00022741"/>
    </source>
</evidence>
<comment type="subcellular location">
    <subcellularLocation>
        <location evidence="2">Chromosome</location>
    </subcellularLocation>
    <subcellularLocation>
        <location evidence="1">Nucleus</location>
    </subcellularLocation>
</comment>
<evidence type="ECO:0000256" key="13">
    <source>
        <dbReference type="SAM" id="MobiDB-lite"/>
    </source>
</evidence>
<organism evidence="15 16">
    <name type="scientific">Cryoendolithus antarcticus</name>
    <dbReference type="NCBI Taxonomy" id="1507870"/>
    <lineage>
        <taxon>Eukaryota</taxon>
        <taxon>Fungi</taxon>
        <taxon>Dikarya</taxon>
        <taxon>Ascomycota</taxon>
        <taxon>Pezizomycotina</taxon>
        <taxon>Dothideomycetes</taxon>
        <taxon>Dothideomycetidae</taxon>
        <taxon>Cladosporiales</taxon>
        <taxon>Cladosporiaceae</taxon>
        <taxon>Cryoendolithus</taxon>
    </lineage>
</organism>
<keyword evidence="6" id="KW-0227">DNA damage</keyword>
<dbReference type="EMBL" id="NAJO01000030">
    <property type="protein sequence ID" value="OQO01729.1"/>
    <property type="molecule type" value="Genomic_DNA"/>
</dbReference>
<dbReference type="GO" id="GO:0005634">
    <property type="term" value="C:nucleus"/>
    <property type="evidence" value="ECO:0007669"/>
    <property type="project" value="UniProtKB-SubCell"/>
</dbReference>
<dbReference type="PANTHER" id="PTHR19306:SF6">
    <property type="entry name" value="STRUCTURAL MAINTENANCE OF CHROMOSOMES PROTEIN 6"/>
    <property type="match status" value="1"/>
</dbReference>
<evidence type="ECO:0000313" key="15">
    <source>
        <dbReference type="EMBL" id="OQO01729.1"/>
    </source>
</evidence>
<keyword evidence="9" id="KW-0233">DNA recombination</keyword>
<feature type="domain" description="RecF/RecN/SMC N-terminal" evidence="14">
    <location>
        <begin position="117"/>
        <end position="1125"/>
    </location>
</feature>
<evidence type="ECO:0000256" key="3">
    <source>
        <dbReference type="ARBA" id="ARBA00006793"/>
    </source>
</evidence>
<evidence type="ECO:0000313" key="16">
    <source>
        <dbReference type="Proteomes" id="UP000192596"/>
    </source>
</evidence>
<dbReference type="GO" id="GO:0030915">
    <property type="term" value="C:Smc5-Smc6 complex"/>
    <property type="evidence" value="ECO:0007669"/>
    <property type="project" value="TreeGrafter"/>
</dbReference>
<evidence type="ECO:0000259" key="14">
    <source>
        <dbReference type="Pfam" id="PF02463"/>
    </source>
</evidence>
<dbReference type="GO" id="GO:0005524">
    <property type="term" value="F:ATP binding"/>
    <property type="evidence" value="ECO:0007669"/>
    <property type="project" value="UniProtKB-KW"/>
</dbReference>
<name>A0A1V8SRN4_9PEZI</name>
<dbReference type="PANTHER" id="PTHR19306">
    <property type="entry name" value="STRUCTURAL MAINTENANCE OF CHROMOSOMES 5,6 SMC5, SMC6"/>
    <property type="match status" value="1"/>
</dbReference>
<dbReference type="InParanoid" id="A0A1V8SRN4"/>
<comment type="caution">
    <text evidence="15">The sequence shown here is derived from an EMBL/GenBank/DDBJ whole genome shotgun (WGS) entry which is preliminary data.</text>
</comment>
<dbReference type="Pfam" id="PF02463">
    <property type="entry name" value="SMC_N"/>
    <property type="match status" value="1"/>
</dbReference>